<evidence type="ECO:0000256" key="1">
    <source>
        <dbReference type="SAM" id="MobiDB-lite"/>
    </source>
</evidence>
<reference evidence="3 4" key="1">
    <citation type="submission" date="2021-01" db="EMBL/GenBank/DDBJ databases">
        <title>Whole genome shotgun sequence of Verrucosispora gifhornensis NBRC 16317.</title>
        <authorList>
            <person name="Komaki H."/>
            <person name="Tamura T."/>
        </authorList>
    </citation>
    <scope>NUCLEOTIDE SEQUENCE [LARGE SCALE GENOMIC DNA]</scope>
    <source>
        <strain evidence="3 4">NBRC 16317</strain>
    </source>
</reference>
<feature type="region of interest" description="Disordered" evidence="1">
    <location>
        <begin position="294"/>
        <end position="313"/>
    </location>
</feature>
<dbReference type="EMBL" id="BOPA01000019">
    <property type="protein sequence ID" value="GIJ16084.1"/>
    <property type="molecule type" value="Genomic_DNA"/>
</dbReference>
<gene>
    <name evidence="3" type="ORF">Vgi01_27680</name>
</gene>
<dbReference type="Gene3D" id="1.10.10.10">
    <property type="entry name" value="Winged helix-like DNA-binding domain superfamily/Winged helix DNA-binding domain"/>
    <property type="match status" value="1"/>
</dbReference>
<dbReference type="InterPro" id="IPR011991">
    <property type="entry name" value="ArsR-like_HTH"/>
</dbReference>
<evidence type="ECO:0000259" key="2">
    <source>
        <dbReference type="Pfam" id="PF01022"/>
    </source>
</evidence>
<keyword evidence="4" id="KW-1185">Reference proteome</keyword>
<dbReference type="PANTHER" id="PTHR30363:SF28">
    <property type="entry name" value="TRANSCRIPTIONAL REGULATORY PROTEIN-RELATED"/>
    <property type="match status" value="1"/>
</dbReference>
<sequence length="313" mass="32607">MLETGNRAGRFTERILRTVVVPDRVTPPFRWLGSPDPRLQGLVELRNVGVVKKAAGLPEHPSAADSAAGSSTPPASTRPVADATPSADSSTRSRVTQLLLERRAATAAQLGGALGLSPAAIRRHLDAMLADGDVVAREQTVRGHRGRGRPAKVFLLTDAARSRCGTHHYDNMATAALRWIARTGGPRAVEEFAAEQVAALEARCQAALADAGDDPMARAEALAAALTAEGYAASASTIASGGQLCQHHCPVAHVAAEFPALCEAETTVISRLVGTHVQRLATIAHGDGVCTTHIPGSPPAQSGTTVTTVRTDR</sequence>
<proteinExistence type="predicted"/>
<evidence type="ECO:0000313" key="3">
    <source>
        <dbReference type="EMBL" id="GIJ16084.1"/>
    </source>
</evidence>
<dbReference type="CDD" id="cd00090">
    <property type="entry name" value="HTH_ARSR"/>
    <property type="match status" value="1"/>
</dbReference>
<dbReference type="PANTHER" id="PTHR30363">
    <property type="entry name" value="HTH-TYPE TRANSCRIPTIONAL REGULATOR SRLR-RELATED"/>
    <property type="match status" value="1"/>
</dbReference>
<feature type="domain" description="HTH arsR-type" evidence="2">
    <location>
        <begin position="90"/>
        <end position="130"/>
    </location>
</feature>
<dbReference type="InterPro" id="IPR036390">
    <property type="entry name" value="WH_DNA-bd_sf"/>
</dbReference>
<name>A0ABQ4IDV2_9ACTN</name>
<organism evidence="3 4">
    <name type="scientific">Micromonospora gifhornensis</name>
    <dbReference type="NCBI Taxonomy" id="84594"/>
    <lineage>
        <taxon>Bacteria</taxon>
        <taxon>Bacillati</taxon>
        <taxon>Actinomycetota</taxon>
        <taxon>Actinomycetes</taxon>
        <taxon>Micromonosporales</taxon>
        <taxon>Micromonosporaceae</taxon>
        <taxon>Micromonospora</taxon>
    </lineage>
</organism>
<accession>A0ABQ4IDV2</accession>
<dbReference type="InterPro" id="IPR001845">
    <property type="entry name" value="HTH_ArsR_DNA-bd_dom"/>
</dbReference>
<dbReference type="Pfam" id="PF01022">
    <property type="entry name" value="HTH_5"/>
    <property type="match status" value="1"/>
</dbReference>
<feature type="region of interest" description="Disordered" evidence="1">
    <location>
        <begin position="58"/>
        <end position="94"/>
    </location>
</feature>
<feature type="compositionally biased region" description="Polar residues" evidence="1">
    <location>
        <begin position="299"/>
        <end position="313"/>
    </location>
</feature>
<feature type="compositionally biased region" description="Low complexity" evidence="1">
    <location>
        <begin position="61"/>
        <end position="75"/>
    </location>
</feature>
<protein>
    <recommendedName>
        <fullName evidence="2">HTH arsR-type domain-containing protein</fullName>
    </recommendedName>
</protein>
<comment type="caution">
    <text evidence="3">The sequence shown here is derived from an EMBL/GenBank/DDBJ whole genome shotgun (WGS) entry which is preliminary data.</text>
</comment>
<dbReference type="InterPro" id="IPR050313">
    <property type="entry name" value="Carb_Metab_HTH_regulators"/>
</dbReference>
<dbReference type="SUPFAM" id="SSF46785">
    <property type="entry name" value="Winged helix' DNA-binding domain"/>
    <property type="match status" value="1"/>
</dbReference>
<dbReference type="Proteomes" id="UP000647860">
    <property type="component" value="Unassembled WGS sequence"/>
</dbReference>
<evidence type="ECO:0000313" key="4">
    <source>
        <dbReference type="Proteomes" id="UP000647860"/>
    </source>
</evidence>
<dbReference type="InterPro" id="IPR036388">
    <property type="entry name" value="WH-like_DNA-bd_sf"/>
</dbReference>